<feature type="region of interest" description="Disordered" evidence="3">
    <location>
        <begin position="317"/>
        <end position="370"/>
    </location>
</feature>
<dbReference type="InterPro" id="IPR018511">
    <property type="entry name" value="Hemolysin-typ_Ca-bd_CS"/>
</dbReference>
<reference evidence="5 6" key="1">
    <citation type="submission" date="2014-08" db="EMBL/GenBank/DDBJ databases">
        <authorList>
            <person name="Hassan Y.I."/>
            <person name="Lepp D."/>
            <person name="Zhou T."/>
        </authorList>
    </citation>
    <scope>NUCLEOTIDE SEQUENCE [LARGE SCALE GENOMIC DNA]</scope>
    <source>
        <strain evidence="5 6">IFO13584</strain>
    </source>
</reference>
<evidence type="ECO:0000256" key="3">
    <source>
        <dbReference type="SAM" id="MobiDB-lite"/>
    </source>
</evidence>
<comment type="subcellular location">
    <subcellularLocation>
        <location evidence="1">Secreted</location>
    </subcellularLocation>
</comment>
<dbReference type="PROSITE" id="PS00330">
    <property type="entry name" value="HEMOLYSIN_CALCIUM"/>
    <property type="match status" value="1"/>
</dbReference>
<organism evidence="5 6">
    <name type="scientific">Devosia riboflavina</name>
    <dbReference type="NCBI Taxonomy" id="46914"/>
    <lineage>
        <taxon>Bacteria</taxon>
        <taxon>Pseudomonadati</taxon>
        <taxon>Pseudomonadota</taxon>
        <taxon>Alphaproteobacteria</taxon>
        <taxon>Hyphomicrobiales</taxon>
        <taxon>Devosiaceae</taxon>
        <taxon>Devosia</taxon>
    </lineage>
</organism>
<evidence type="ECO:0000256" key="2">
    <source>
        <dbReference type="ARBA" id="ARBA00022525"/>
    </source>
</evidence>
<comment type="caution">
    <text evidence="5">The sequence shown here is derived from an EMBL/GenBank/DDBJ whole genome shotgun (WGS) entry which is preliminary data.</text>
</comment>
<dbReference type="Pfam" id="PF17892">
    <property type="entry name" value="Cadherin_5"/>
    <property type="match status" value="1"/>
</dbReference>
<gene>
    <name evidence="5" type="ORF">JP75_00635</name>
</gene>
<dbReference type="EMBL" id="JQGC01000001">
    <property type="protein sequence ID" value="KFL32697.1"/>
    <property type="molecule type" value="Genomic_DNA"/>
</dbReference>
<dbReference type="OrthoDB" id="7938731at2"/>
<dbReference type="Proteomes" id="UP000028981">
    <property type="component" value="Unassembled WGS sequence"/>
</dbReference>
<dbReference type="Pfam" id="PF00353">
    <property type="entry name" value="HemolysinCabind"/>
    <property type="match status" value="1"/>
</dbReference>
<feature type="domain" description="Cadherin-like" evidence="4">
    <location>
        <begin position="210"/>
        <end position="293"/>
    </location>
</feature>
<dbReference type="InterPro" id="IPR050557">
    <property type="entry name" value="RTX_toxin/Mannuronan_C5-epim"/>
</dbReference>
<dbReference type="AlphaFoldDB" id="A0A087M744"/>
<sequence>MIIEAKSSQQQQKTDPADLRKKLEFNVPEKASRLPVYLALFFTGIAAYIKSAFPAQSQDHVPGAEPNPAANSGAPRGTRQEPGGPGVDLMTTGSIEEEQHPRSAVRHATGDWDEPFTMPDPIAFHYTAASFDFLGPNVAPFFPAAVHYRPQNDNAALVDRAEPNLSTAPAAPKSHHDADTQNPDEDEGGNDNDNDAEDEDDDEDQDENINRAPTVLGPVRLHDVFAGQVVLIGLSQLLFGATDPDNDILTINDLTATGGTLVQTNHGWSFITVPGMLGLVTFTYEISDGGNDTIIAGQGDDTVSGGDGDDVIYGNDGNDTLSGNDGNDIINGGEGDDTIDSGEGDDEVDAGAGHDRIAGNAGNDRVDGGEGRDTLDYSTFTADIHLDLAAGIATSDEIGEDLFKNIEEFIGGDGNDTFVFGATGAVVTGGRGDDLFIFTVSDERPTLSHQLVYGILDFVVGDRIHVADYEISRRAERLEEERFGDVYDAIDDGFEEGLPIRITYAHYDDMDHTIIEADVDRNDFYEISITLDGVHLPLAVGNHVA</sequence>
<dbReference type="InterPro" id="IPR011049">
    <property type="entry name" value="Serralysin-like_metalloprot_C"/>
</dbReference>
<dbReference type="InterPro" id="IPR041690">
    <property type="entry name" value="Cadherin_5"/>
</dbReference>
<evidence type="ECO:0000256" key="1">
    <source>
        <dbReference type="ARBA" id="ARBA00004613"/>
    </source>
</evidence>
<dbReference type="PANTHER" id="PTHR38340:SF1">
    <property type="entry name" value="S-LAYER PROTEIN"/>
    <property type="match status" value="1"/>
</dbReference>
<evidence type="ECO:0000313" key="6">
    <source>
        <dbReference type="Proteomes" id="UP000028981"/>
    </source>
</evidence>
<keyword evidence="2" id="KW-0964">Secreted</keyword>
<name>A0A087M744_9HYPH</name>
<keyword evidence="6" id="KW-1185">Reference proteome</keyword>
<dbReference type="InterPro" id="IPR001343">
    <property type="entry name" value="Hemolysn_Ca-bd"/>
</dbReference>
<dbReference type="Gene3D" id="2.150.10.10">
    <property type="entry name" value="Serralysin-like metalloprotease, C-terminal"/>
    <property type="match status" value="3"/>
</dbReference>
<dbReference type="RefSeq" id="WP_035077699.1">
    <property type="nucleotide sequence ID" value="NZ_JQGC01000001.1"/>
</dbReference>
<feature type="compositionally biased region" description="Acidic residues" evidence="3">
    <location>
        <begin position="182"/>
        <end position="207"/>
    </location>
</feature>
<feature type="compositionally biased region" description="Acidic residues" evidence="3">
    <location>
        <begin position="334"/>
        <end position="349"/>
    </location>
</feature>
<dbReference type="GO" id="GO:0005576">
    <property type="term" value="C:extracellular region"/>
    <property type="evidence" value="ECO:0007669"/>
    <property type="project" value="UniProtKB-SubCell"/>
</dbReference>
<protein>
    <recommendedName>
        <fullName evidence="4">Cadherin-like domain-containing protein</fullName>
    </recommendedName>
</protein>
<feature type="region of interest" description="Disordered" evidence="3">
    <location>
        <begin position="57"/>
        <end position="91"/>
    </location>
</feature>
<dbReference type="STRING" id="46914.JP75_00635"/>
<accession>A0A087M744</accession>
<evidence type="ECO:0000313" key="5">
    <source>
        <dbReference type="EMBL" id="KFL32697.1"/>
    </source>
</evidence>
<dbReference type="SUPFAM" id="SSF51120">
    <property type="entry name" value="beta-Roll"/>
    <property type="match status" value="2"/>
</dbReference>
<evidence type="ECO:0000259" key="4">
    <source>
        <dbReference type="Pfam" id="PF17892"/>
    </source>
</evidence>
<dbReference type="PANTHER" id="PTHR38340">
    <property type="entry name" value="S-LAYER PROTEIN"/>
    <property type="match status" value="1"/>
</dbReference>
<proteinExistence type="predicted"/>
<feature type="region of interest" description="Disordered" evidence="3">
    <location>
        <begin position="165"/>
        <end position="214"/>
    </location>
</feature>
<dbReference type="GO" id="GO:0005509">
    <property type="term" value="F:calcium ion binding"/>
    <property type="evidence" value="ECO:0007669"/>
    <property type="project" value="InterPro"/>
</dbReference>
<dbReference type="PRINTS" id="PR00313">
    <property type="entry name" value="CABNDNGRPT"/>
</dbReference>